<dbReference type="Pfam" id="PF01797">
    <property type="entry name" value="Y1_Tnp"/>
    <property type="match status" value="1"/>
</dbReference>
<reference evidence="2 3" key="1">
    <citation type="submission" date="2018-08" db="EMBL/GenBank/DDBJ databases">
        <authorList>
            <person name="Lee Y."/>
            <person name="Kakembo D."/>
        </authorList>
    </citation>
    <scope>NUCLEOTIDE SEQUENCE [LARGE SCALE GENOMIC DNA]</scope>
    <source>
        <strain evidence="2 3">JBCS1880</strain>
    </source>
</reference>
<dbReference type="SMART" id="SM01321">
    <property type="entry name" value="Y1_Tnp"/>
    <property type="match status" value="1"/>
</dbReference>
<sequence>MDRPSSHRLRRGRFSEPGRFYLLTTTTRNRLALFDAFPLARTVISQLRHSDQEQACRSLAWVLMPDHLHWLIELGNVKLDTLMCRFKSRSSCALYRAGAPRRPIWQPGFHDRALRREDDLRAVARYIVAKPLRAGLVRQAGDYPHWDCVWL</sequence>
<dbReference type="PANTHER" id="PTHR36966:SF1">
    <property type="entry name" value="REP-ASSOCIATED TYROSINE TRANSPOSASE"/>
    <property type="match status" value="1"/>
</dbReference>
<evidence type="ECO:0000313" key="3">
    <source>
        <dbReference type="Proteomes" id="UP000258127"/>
    </source>
</evidence>
<dbReference type="Gene3D" id="3.30.70.1290">
    <property type="entry name" value="Transposase IS200-like"/>
    <property type="match status" value="1"/>
</dbReference>
<protein>
    <submittedName>
        <fullName evidence="2">Transposase</fullName>
    </submittedName>
</protein>
<dbReference type="Proteomes" id="UP000258127">
    <property type="component" value="Chromosome"/>
</dbReference>
<dbReference type="InterPro" id="IPR002686">
    <property type="entry name" value="Transposase_17"/>
</dbReference>
<gene>
    <name evidence="2" type="ORF">DZC75_02365</name>
</gene>
<dbReference type="SUPFAM" id="SSF143422">
    <property type="entry name" value="Transposase IS200-like"/>
    <property type="match status" value="1"/>
</dbReference>
<dbReference type="PANTHER" id="PTHR36966">
    <property type="entry name" value="REP-ASSOCIATED TYROSINE TRANSPOSASE"/>
    <property type="match status" value="1"/>
</dbReference>
<evidence type="ECO:0000313" key="2">
    <source>
        <dbReference type="EMBL" id="AXO86908.1"/>
    </source>
</evidence>
<dbReference type="InterPro" id="IPR036515">
    <property type="entry name" value="Transposase_17_sf"/>
</dbReference>
<name>A0AAI8P8M6_9PSED</name>
<proteinExistence type="predicted"/>
<keyword evidence="3" id="KW-1185">Reference proteome</keyword>
<evidence type="ECO:0000259" key="1">
    <source>
        <dbReference type="SMART" id="SM01321"/>
    </source>
</evidence>
<dbReference type="GO" id="GO:0006313">
    <property type="term" value="P:DNA transposition"/>
    <property type="evidence" value="ECO:0007669"/>
    <property type="project" value="InterPro"/>
</dbReference>
<organism evidence="2 3">
    <name type="scientific">Pseudomonas parafulva</name>
    <dbReference type="NCBI Taxonomy" id="157782"/>
    <lineage>
        <taxon>Bacteria</taxon>
        <taxon>Pseudomonadati</taxon>
        <taxon>Pseudomonadota</taxon>
        <taxon>Gammaproteobacteria</taxon>
        <taxon>Pseudomonadales</taxon>
        <taxon>Pseudomonadaceae</taxon>
        <taxon>Pseudomonas</taxon>
    </lineage>
</organism>
<dbReference type="GO" id="GO:0004803">
    <property type="term" value="F:transposase activity"/>
    <property type="evidence" value="ECO:0007669"/>
    <property type="project" value="InterPro"/>
</dbReference>
<dbReference type="GO" id="GO:0043565">
    <property type="term" value="F:sequence-specific DNA binding"/>
    <property type="evidence" value="ECO:0007669"/>
    <property type="project" value="TreeGrafter"/>
</dbReference>
<accession>A0AAI8P8M6</accession>
<dbReference type="InterPro" id="IPR052715">
    <property type="entry name" value="RAYT_transposase"/>
</dbReference>
<dbReference type="RefSeq" id="WP_116887486.1">
    <property type="nucleotide sequence ID" value="NZ_CP031641.1"/>
</dbReference>
<dbReference type="EMBL" id="CP031641">
    <property type="protein sequence ID" value="AXO86908.1"/>
    <property type="molecule type" value="Genomic_DNA"/>
</dbReference>
<dbReference type="NCBIfam" id="NF047646">
    <property type="entry name" value="REP_Tyr_transpos"/>
    <property type="match status" value="1"/>
</dbReference>
<feature type="domain" description="Transposase IS200-like" evidence="1">
    <location>
        <begin position="16"/>
        <end position="130"/>
    </location>
</feature>
<dbReference type="AlphaFoldDB" id="A0AAI8P8M6"/>